<dbReference type="Proteomes" id="UP001501407">
    <property type="component" value="Unassembled WGS sequence"/>
</dbReference>
<keyword evidence="1" id="KW-0472">Membrane</keyword>
<keyword evidence="1" id="KW-1133">Transmembrane helix</keyword>
<keyword evidence="4" id="KW-1185">Reference proteome</keyword>
<feature type="transmembrane region" description="Helical" evidence="1">
    <location>
        <begin position="175"/>
        <end position="196"/>
    </location>
</feature>
<comment type="caution">
    <text evidence="3">The sequence shown here is derived from an EMBL/GenBank/DDBJ whole genome shotgun (WGS) entry which is preliminary data.</text>
</comment>
<feature type="transmembrane region" description="Helical" evidence="1">
    <location>
        <begin position="146"/>
        <end position="169"/>
    </location>
</feature>
<evidence type="ECO:0000313" key="3">
    <source>
        <dbReference type="EMBL" id="GAA5093746.1"/>
    </source>
</evidence>
<reference evidence="4" key="1">
    <citation type="journal article" date="2019" name="Int. J. Syst. Evol. Microbiol.">
        <title>The Global Catalogue of Microorganisms (GCM) 10K type strain sequencing project: providing services to taxonomists for standard genome sequencing and annotation.</title>
        <authorList>
            <consortium name="The Broad Institute Genomics Platform"/>
            <consortium name="The Broad Institute Genome Sequencing Center for Infectious Disease"/>
            <person name="Wu L."/>
            <person name="Ma J."/>
        </authorList>
    </citation>
    <scope>NUCLEOTIDE SEQUENCE [LARGE SCALE GENOMIC DNA]</scope>
    <source>
        <strain evidence="4">JCM 18959</strain>
    </source>
</reference>
<evidence type="ECO:0000259" key="2">
    <source>
        <dbReference type="Pfam" id="PF02517"/>
    </source>
</evidence>
<evidence type="ECO:0000256" key="1">
    <source>
        <dbReference type="SAM" id="Phobius"/>
    </source>
</evidence>
<gene>
    <name evidence="3" type="ORF">GCM10025760_24280</name>
</gene>
<keyword evidence="1" id="KW-0812">Transmembrane</keyword>
<dbReference type="InterPro" id="IPR003675">
    <property type="entry name" value="Rce1/LyrA-like_dom"/>
</dbReference>
<feature type="domain" description="CAAX prenyl protease 2/Lysostaphin resistance protein A-like" evidence="2">
    <location>
        <begin position="113"/>
        <end position="213"/>
    </location>
</feature>
<name>A0ABP9MEC5_9MICO</name>
<protein>
    <recommendedName>
        <fullName evidence="2">CAAX prenyl protease 2/Lysostaphin resistance protein A-like domain-containing protein</fullName>
    </recommendedName>
</protein>
<accession>A0ABP9MEC5</accession>
<feature type="transmembrane region" description="Helical" evidence="1">
    <location>
        <begin position="41"/>
        <end position="64"/>
    </location>
</feature>
<feature type="transmembrane region" description="Helical" evidence="1">
    <location>
        <begin position="100"/>
        <end position="126"/>
    </location>
</feature>
<feature type="transmembrane region" description="Helical" evidence="1">
    <location>
        <begin position="203"/>
        <end position="219"/>
    </location>
</feature>
<evidence type="ECO:0000313" key="4">
    <source>
        <dbReference type="Proteomes" id="UP001501407"/>
    </source>
</evidence>
<organism evidence="3 4">
    <name type="scientific">Microbacterium yannicii</name>
    <dbReference type="NCBI Taxonomy" id="671622"/>
    <lineage>
        <taxon>Bacteria</taxon>
        <taxon>Bacillati</taxon>
        <taxon>Actinomycetota</taxon>
        <taxon>Actinomycetes</taxon>
        <taxon>Micrococcales</taxon>
        <taxon>Microbacteriaceae</taxon>
        <taxon>Microbacterium</taxon>
    </lineage>
</organism>
<feature type="transmembrane region" description="Helical" evidence="1">
    <location>
        <begin position="7"/>
        <end position="29"/>
    </location>
</feature>
<feature type="transmembrane region" description="Helical" evidence="1">
    <location>
        <begin position="76"/>
        <end position="94"/>
    </location>
</feature>
<sequence length="220" mass="22055">MYRRPDIALVIALAGFAASWAVLSVYGGITAAPWLQQTIDLVVISAPAVAAVFVAVVVAGRPGFWRRVLVVRGSDLLLGLGVGLTARALVEVVSPTTGSLLAGFGGASLGGIAVLIVGAAIVTPIVEELYFRGLIVPAVAEASAGAGRIVAAVTSVVVSTVAFVALHYIASNGAASWPALIGPAAVSVGCGILFLLTGRLGGPIVAHVVFNAIGVALLIW</sequence>
<dbReference type="EMBL" id="BAABKZ010000002">
    <property type="protein sequence ID" value="GAA5093746.1"/>
    <property type="molecule type" value="Genomic_DNA"/>
</dbReference>
<proteinExistence type="predicted"/>
<dbReference type="Pfam" id="PF02517">
    <property type="entry name" value="Rce1-like"/>
    <property type="match status" value="1"/>
</dbReference>